<dbReference type="STRING" id="1208365.B273_0879"/>
<keyword evidence="1" id="KW-0812">Transmembrane</keyword>
<sequence>MYIAIWLLAAALILLIWGQNTLALILFIALIIFIATVVIFGRFFDHIYWENEQRVDSHDIDSKVKIKENRISKFLYEQYLKGVYWNDKRKIK</sequence>
<keyword evidence="1" id="KW-1133">Transmembrane helix</keyword>
<evidence type="ECO:0000313" key="3">
    <source>
        <dbReference type="Proteomes" id="UP000010310"/>
    </source>
</evidence>
<accession>K6FDQ6</accession>
<feature type="transmembrane region" description="Helical" evidence="1">
    <location>
        <begin position="28"/>
        <end position="44"/>
    </location>
</feature>
<proteinExistence type="predicted"/>
<organism evidence="2 3">
    <name type="scientific">SAR86 cluster bacterium SAR86E</name>
    <dbReference type="NCBI Taxonomy" id="1208365"/>
    <lineage>
        <taxon>Bacteria</taxon>
        <taxon>Pseudomonadati</taxon>
        <taxon>Pseudomonadota</taxon>
        <taxon>Gammaproteobacteria</taxon>
        <taxon>SAR86 cluster</taxon>
    </lineage>
</organism>
<keyword evidence="3" id="KW-1185">Reference proteome</keyword>
<dbReference type="Proteomes" id="UP000010310">
    <property type="component" value="Unassembled WGS sequence"/>
</dbReference>
<comment type="caution">
    <text evidence="2">The sequence shown here is derived from an EMBL/GenBank/DDBJ whole genome shotgun (WGS) entry which is preliminary data.</text>
</comment>
<reference evidence="2 3" key="1">
    <citation type="submission" date="2012-09" db="EMBL/GenBank/DDBJ databases">
        <authorList>
            <person name="Dupont C.L."/>
            <person name="Rusch D.B."/>
            <person name="Lombardo M.-J."/>
            <person name="Novotny M."/>
            <person name="Yee-Greenbaum J."/>
            <person name="Laskin R."/>
        </authorList>
    </citation>
    <scope>NUCLEOTIDE SEQUENCE [LARGE SCALE GENOMIC DNA]</scope>
    <source>
        <strain evidence="2">SAR86E</strain>
    </source>
</reference>
<keyword evidence="1" id="KW-0472">Membrane</keyword>
<protein>
    <submittedName>
        <fullName evidence="2">Uncharacterized protein</fullName>
    </submittedName>
</protein>
<gene>
    <name evidence="2" type="ORF">B273_0879</name>
</gene>
<name>K6FDQ6_9GAMM</name>
<dbReference type="AlphaFoldDB" id="K6FDQ6"/>
<dbReference type="EMBL" id="AMWX01000002">
    <property type="protein sequence ID" value="EKO36762.1"/>
    <property type="molecule type" value="Genomic_DNA"/>
</dbReference>
<evidence type="ECO:0000313" key="2">
    <source>
        <dbReference type="EMBL" id="EKO36762.1"/>
    </source>
</evidence>
<evidence type="ECO:0000256" key="1">
    <source>
        <dbReference type="SAM" id="Phobius"/>
    </source>
</evidence>